<dbReference type="Proteomes" id="UP000235023">
    <property type="component" value="Unassembled WGS sequence"/>
</dbReference>
<dbReference type="CDD" id="cd03062">
    <property type="entry name" value="TRX_Fd_Sucrase"/>
    <property type="match status" value="1"/>
</dbReference>
<evidence type="ECO:0000313" key="3">
    <source>
        <dbReference type="Proteomes" id="UP000235023"/>
    </source>
</evidence>
<dbReference type="InterPro" id="IPR009737">
    <property type="entry name" value="Aim32/Apd1-like"/>
</dbReference>
<evidence type="ECO:0000313" key="2">
    <source>
        <dbReference type="EMBL" id="PLN75780.1"/>
    </source>
</evidence>
<dbReference type="PANTHER" id="PTHR31902:SF14">
    <property type="entry name" value="ACTIN PATCHES DISTAL PROTEIN 1"/>
    <property type="match status" value="1"/>
</dbReference>
<dbReference type="PANTHER" id="PTHR31902">
    <property type="entry name" value="ACTIN PATCHES DISTAL PROTEIN 1"/>
    <property type="match status" value="1"/>
</dbReference>
<accession>A0A2J5HFT3</accession>
<proteinExistence type="predicted"/>
<dbReference type="Gene3D" id="3.40.30.10">
    <property type="entry name" value="Glutaredoxin"/>
    <property type="match status" value="1"/>
</dbReference>
<feature type="region of interest" description="Disordered" evidence="1">
    <location>
        <begin position="1"/>
        <end position="43"/>
    </location>
</feature>
<evidence type="ECO:0000256" key="1">
    <source>
        <dbReference type="SAM" id="MobiDB-lite"/>
    </source>
</evidence>
<reference evidence="3" key="1">
    <citation type="submission" date="2017-12" db="EMBL/GenBank/DDBJ databases">
        <authorList>
            <consortium name="DOE Joint Genome Institute"/>
            <person name="Mondo S.J."/>
            <person name="Kjaerbolling I."/>
            <person name="Vesth T.C."/>
            <person name="Frisvad J.C."/>
            <person name="Nybo J.L."/>
            <person name="Theobald S."/>
            <person name="Kuo A."/>
            <person name="Bowyer P."/>
            <person name="Matsuda Y."/>
            <person name="Lyhne E.K."/>
            <person name="Kogle M.E."/>
            <person name="Clum A."/>
            <person name="Lipzen A."/>
            <person name="Salamov A."/>
            <person name="Ngan C.Y."/>
            <person name="Daum C."/>
            <person name="Chiniquy J."/>
            <person name="Barry K."/>
            <person name="LaButti K."/>
            <person name="Haridas S."/>
            <person name="Simmons B.A."/>
            <person name="Magnuson J.K."/>
            <person name="Mortensen U.H."/>
            <person name="Larsen T.O."/>
            <person name="Grigoriev I.V."/>
            <person name="Baker S.E."/>
            <person name="Andersen M.R."/>
            <person name="Nordberg H.P."/>
            <person name="Cantor M.N."/>
            <person name="Hua S.X."/>
        </authorList>
    </citation>
    <scope>NUCLEOTIDE SEQUENCE [LARGE SCALE GENOMIC DNA]</scope>
    <source>
        <strain evidence="3">IBT 19404</strain>
    </source>
</reference>
<dbReference type="Pfam" id="PF06999">
    <property type="entry name" value="Suc_Fer-like"/>
    <property type="match status" value="1"/>
</dbReference>
<dbReference type="SUPFAM" id="SSF52833">
    <property type="entry name" value="Thioredoxin-like"/>
    <property type="match status" value="1"/>
</dbReference>
<protein>
    <submittedName>
        <fullName evidence="2">Sucrase/ferredoxin-like-domain-containing protein</fullName>
    </submittedName>
</protein>
<dbReference type="OrthoDB" id="10253744at2759"/>
<dbReference type="InterPro" id="IPR036249">
    <property type="entry name" value="Thioredoxin-like_sf"/>
</dbReference>
<sequence length="373" mass="40759">MDLLRRSASLFTPTPSPSPTPAQKEDTTTPPTSSTDFSKAPSPEELFHQTTASADGPECEHDCSSCTIKYPARFDVDQEDTVYGNVDGWATHALVATGKTDWVRDVADEEGSLMEAVEKGGVVPLNGKLKLSASNIPVPDEYHYHEKGAQPTTVLLLPAFQIIEHVTPALAPTLIKHIISKAPTTTTPLRQQPAPPTSAPPTGQELAGGEEEAEKLLTRPSPHAAIILLCSQRTRDARCGQSAPLLRRELERHLRPLGLYRDMHDERPGGVGIYFISHVGGHKYAANVIVYRRRDLEWYKRSGGGGAEGEKGEGGKTEGGEYDEGAAQGIWLARVRPEDCENIVRYTVLQGKVVKAERQLRGGFDRERGLISW</sequence>
<name>A0A2J5HFT3_9EURO</name>
<feature type="region of interest" description="Disordered" evidence="1">
    <location>
        <begin position="185"/>
        <end position="216"/>
    </location>
</feature>
<keyword evidence="3" id="KW-1185">Reference proteome</keyword>
<dbReference type="EMBL" id="KZ559637">
    <property type="protein sequence ID" value="PLN75780.1"/>
    <property type="molecule type" value="Genomic_DNA"/>
</dbReference>
<dbReference type="AlphaFoldDB" id="A0A2J5HFT3"/>
<organism evidence="2 3">
    <name type="scientific">Aspergillus taichungensis</name>
    <dbReference type="NCBI Taxonomy" id="482145"/>
    <lineage>
        <taxon>Eukaryota</taxon>
        <taxon>Fungi</taxon>
        <taxon>Dikarya</taxon>
        <taxon>Ascomycota</taxon>
        <taxon>Pezizomycotina</taxon>
        <taxon>Eurotiomycetes</taxon>
        <taxon>Eurotiomycetidae</taxon>
        <taxon>Eurotiales</taxon>
        <taxon>Aspergillaceae</taxon>
        <taxon>Aspergillus</taxon>
        <taxon>Aspergillus subgen. Circumdati</taxon>
    </lineage>
</organism>
<gene>
    <name evidence="2" type="ORF">BDW42DRAFT_197561</name>
</gene>